<evidence type="ECO:0000313" key="1">
    <source>
        <dbReference type="EMBL" id="MEL0606593.1"/>
    </source>
</evidence>
<accession>A0ACC6R9Z4</accession>
<proteinExistence type="predicted"/>
<comment type="caution">
    <text evidence="1">The sequence shown here is derived from an EMBL/GenBank/DDBJ whole genome shotgun (WGS) entry which is preliminary data.</text>
</comment>
<protein>
    <submittedName>
        <fullName evidence="1">RTX toxin</fullName>
    </submittedName>
</protein>
<feature type="non-terminal residue" evidence="1">
    <location>
        <position position="1"/>
    </location>
</feature>
<feature type="non-terminal residue" evidence="1">
    <location>
        <position position="72"/>
    </location>
</feature>
<sequence>TTVSETPTLNTTAPCISINPWGDTNDTTPTISGTSEAAGGTTISLTIEDSAGNNTTVDTTVTGGVWSVDAPS</sequence>
<reference evidence="1" key="1">
    <citation type="submission" date="2024-02" db="EMBL/GenBank/DDBJ databases">
        <title>Bacteria isolated from the canopy kelp, Nereocystis luetkeana.</title>
        <authorList>
            <person name="Pfister C.A."/>
            <person name="Younker I.T."/>
            <person name="Light S.H."/>
        </authorList>
    </citation>
    <scope>NUCLEOTIDE SEQUENCE</scope>
    <source>
        <strain evidence="1">TN.2.01</strain>
    </source>
</reference>
<keyword evidence="2" id="KW-1185">Reference proteome</keyword>
<evidence type="ECO:0000313" key="2">
    <source>
        <dbReference type="Proteomes" id="UP001374952"/>
    </source>
</evidence>
<name>A0ACC6R9Z4_9GAMM</name>
<gene>
    <name evidence="1" type="ORF">V6250_20925</name>
</gene>
<dbReference type="Proteomes" id="UP001374952">
    <property type="component" value="Unassembled WGS sequence"/>
</dbReference>
<dbReference type="EMBL" id="JBAKAX010000261">
    <property type="protein sequence ID" value="MEL0606593.1"/>
    <property type="molecule type" value="Genomic_DNA"/>
</dbReference>
<organism evidence="1 2">
    <name type="scientific">Pseudoalteromonas undina</name>
    <dbReference type="NCBI Taxonomy" id="43660"/>
    <lineage>
        <taxon>Bacteria</taxon>
        <taxon>Pseudomonadati</taxon>
        <taxon>Pseudomonadota</taxon>
        <taxon>Gammaproteobacteria</taxon>
        <taxon>Alteromonadales</taxon>
        <taxon>Pseudoalteromonadaceae</taxon>
        <taxon>Pseudoalteromonas</taxon>
    </lineage>
</organism>